<dbReference type="InterPro" id="IPR036397">
    <property type="entry name" value="RNaseH_sf"/>
</dbReference>
<accession>A0A371GTM1</accession>
<dbReference type="AlphaFoldDB" id="A0A371GTM1"/>
<dbReference type="InterPro" id="IPR002156">
    <property type="entry name" value="RNaseH_domain"/>
</dbReference>
<proteinExistence type="predicted"/>
<dbReference type="GO" id="GO:0004523">
    <property type="term" value="F:RNA-DNA hybrid ribonuclease activity"/>
    <property type="evidence" value="ECO:0007669"/>
    <property type="project" value="InterPro"/>
</dbReference>
<feature type="domain" description="RNase H type-1" evidence="1">
    <location>
        <begin position="1"/>
        <end position="74"/>
    </location>
</feature>
<reference evidence="2" key="1">
    <citation type="submission" date="2018-05" db="EMBL/GenBank/DDBJ databases">
        <title>Draft genome of Mucuna pruriens seed.</title>
        <authorList>
            <person name="Nnadi N.E."/>
            <person name="Vos R."/>
            <person name="Hasami M.H."/>
            <person name="Devisetty U.K."/>
            <person name="Aguiy J.C."/>
        </authorList>
    </citation>
    <scope>NUCLEOTIDE SEQUENCE [LARGE SCALE GENOMIC DNA]</scope>
    <source>
        <strain evidence="2">JCA_2017</strain>
    </source>
</reference>
<evidence type="ECO:0000313" key="2">
    <source>
        <dbReference type="EMBL" id="RDX93894.1"/>
    </source>
</evidence>
<dbReference type="OrthoDB" id="1938451at2759"/>
<gene>
    <name evidence="2" type="ORF">CR513_23798</name>
</gene>
<dbReference type="Pfam" id="PF13456">
    <property type="entry name" value="RVT_3"/>
    <property type="match status" value="1"/>
</dbReference>
<keyword evidence="3" id="KW-1185">Reference proteome</keyword>
<organism evidence="2 3">
    <name type="scientific">Mucuna pruriens</name>
    <name type="common">Velvet bean</name>
    <name type="synonym">Dolichos pruriens</name>
    <dbReference type="NCBI Taxonomy" id="157652"/>
    <lineage>
        <taxon>Eukaryota</taxon>
        <taxon>Viridiplantae</taxon>
        <taxon>Streptophyta</taxon>
        <taxon>Embryophyta</taxon>
        <taxon>Tracheophyta</taxon>
        <taxon>Spermatophyta</taxon>
        <taxon>Magnoliopsida</taxon>
        <taxon>eudicotyledons</taxon>
        <taxon>Gunneridae</taxon>
        <taxon>Pentapetalae</taxon>
        <taxon>rosids</taxon>
        <taxon>fabids</taxon>
        <taxon>Fabales</taxon>
        <taxon>Fabaceae</taxon>
        <taxon>Papilionoideae</taxon>
        <taxon>50 kb inversion clade</taxon>
        <taxon>NPAAA clade</taxon>
        <taxon>indigoferoid/millettioid clade</taxon>
        <taxon>Phaseoleae</taxon>
        <taxon>Mucuna</taxon>
    </lineage>
</organism>
<dbReference type="PANTHER" id="PTHR48475:SF2">
    <property type="entry name" value="RIBONUCLEASE H"/>
    <property type="match status" value="1"/>
</dbReference>
<evidence type="ECO:0000259" key="1">
    <source>
        <dbReference type="PROSITE" id="PS50879"/>
    </source>
</evidence>
<name>A0A371GTM1_MUCPR</name>
<dbReference type="InterPro" id="IPR012337">
    <property type="entry name" value="RNaseH-like_sf"/>
</dbReference>
<dbReference type="EMBL" id="QJKJ01004505">
    <property type="protein sequence ID" value="RDX93894.1"/>
    <property type="molecule type" value="Genomic_DNA"/>
</dbReference>
<dbReference type="SUPFAM" id="SSF53098">
    <property type="entry name" value="Ribonuclease H-like"/>
    <property type="match status" value="1"/>
</dbReference>
<dbReference type="PANTHER" id="PTHR48475">
    <property type="entry name" value="RIBONUCLEASE H"/>
    <property type="match status" value="1"/>
</dbReference>
<protein>
    <recommendedName>
        <fullName evidence="1">RNase H type-1 domain-containing protein</fullName>
    </recommendedName>
</protein>
<dbReference type="PROSITE" id="PS50879">
    <property type="entry name" value="RNASE_H_1"/>
    <property type="match status" value="1"/>
</dbReference>
<comment type="caution">
    <text evidence="2">The sequence shown here is derived from an EMBL/GenBank/DDBJ whole genome shotgun (WGS) entry which is preliminary data.</text>
</comment>
<dbReference type="Proteomes" id="UP000257109">
    <property type="component" value="Unassembled WGS sequence"/>
</dbReference>
<sequence length="74" mass="7929">MGSGAGIILEGPRGVVVEQSLCFGFQASNNQAEYETLLAGIRLAKELGVRMLTIKSDSQLVTGQVNDKYQAKDL</sequence>
<dbReference type="GO" id="GO:0003676">
    <property type="term" value="F:nucleic acid binding"/>
    <property type="evidence" value="ECO:0007669"/>
    <property type="project" value="InterPro"/>
</dbReference>
<dbReference type="Gene3D" id="3.30.420.10">
    <property type="entry name" value="Ribonuclease H-like superfamily/Ribonuclease H"/>
    <property type="match status" value="1"/>
</dbReference>
<evidence type="ECO:0000313" key="3">
    <source>
        <dbReference type="Proteomes" id="UP000257109"/>
    </source>
</evidence>
<feature type="non-terminal residue" evidence="2">
    <location>
        <position position="1"/>
    </location>
</feature>